<dbReference type="EMBL" id="CAJNIZ010004020">
    <property type="protein sequence ID" value="CAE7228223.1"/>
    <property type="molecule type" value="Genomic_DNA"/>
</dbReference>
<accession>A0A812KD77</accession>
<dbReference type="Proteomes" id="UP000649617">
    <property type="component" value="Unassembled WGS sequence"/>
</dbReference>
<feature type="transmembrane region" description="Helical" evidence="1">
    <location>
        <begin position="31"/>
        <end position="52"/>
    </location>
</feature>
<feature type="transmembrane region" description="Helical" evidence="1">
    <location>
        <begin position="159"/>
        <end position="181"/>
    </location>
</feature>
<keyword evidence="1" id="KW-0472">Membrane</keyword>
<sequence length="294" mass="33040">MPALVCGTVGALLMMVVWQFGILPGFIKHNLSFSCWCSAVGLPVGALTIMFWRPKGLMFVDRMCINQFDVRMKAEGILNIGAVLSSSKSFLVMFDESYAERLWCVFELSAFLKAQQGRVGDKLPNVQIKPLLLGLVAGSVVVCVLALGVFAVFNPFDNVIVMWSMLLLFVLAEGIFVVHAFRRYFRSLEHTLQQLRDFQLQNAFCWCCSVNHINPANGQPVPVCDREIVRQCVTSWFGAEDKFNESVRSLLPQALMQQLGADAFPYKWILGSTAPIWWPFIDYLATYQASEEVS</sequence>
<name>A0A812KD77_SYMPI</name>
<protein>
    <submittedName>
        <fullName evidence="2">Uncharacterized protein</fullName>
    </submittedName>
</protein>
<evidence type="ECO:0000313" key="3">
    <source>
        <dbReference type="Proteomes" id="UP000649617"/>
    </source>
</evidence>
<dbReference type="OrthoDB" id="411527at2759"/>
<dbReference type="AlphaFoldDB" id="A0A812KD77"/>
<comment type="caution">
    <text evidence="2">The sequence shown here is derived from an EMBL/GenBank/DDBJ whole genome shotgun (WGS) entry which is preliminary data.</text>
</comment>
<proteinExistence type="predicted"/>
<keyword evidence="1" id="KW-1133">Transmembrane helix</keyword>
<feature type="transmembrane region" description="Helical" evidence="1">
    <location>
        <begin position="131"/>
        <end position="153"/>
    </location>
</feature>
<organism evidence="2 3">
    <name type="scientific">Symbiodinium pilosum</name>
    <name type="common">Dinoflagellate</name>
    <dbReference type="NCBI Taxonomy" id="2952"/>
    <lineage>
        <taxon>Eukaryota</taxon>
        <taxon>Sar</taxon>
        <taxon>Alveolata</taxon>
        <taxon>Dinophyceae</taxon>
        <taxon>Suessiales</taxon>
        <taxon>Symbiodiniaceae</taxon>
        <taxon>Symbiodinium</taxon>
    </lineage>
</organism>
<reference evidence="2" key="1">
    <citation type="submission" date="2021-02" db="EMBL/GenBank/DDBJ databases">
        <authorList>
            <person name="Dougan E. K."/>
            <person name="Rhodes N."/>
            <person name="Thang M."/>
            <person name="Chan C."/>
        </authorList>
    </citation>
    <scope>NUCLEOTIDE SEQUENCE</scope>
</reference>
<evidence type="ECO:0000256" key="1">
    <source>
        <dbReference type="SAM" id="Phobius"/>
    </source>
</evidence>
<gene>
    <name evidence="2" type="ORF">SPIL2461_LOCUS3337</name>
</gene>
<keyword evidence="1" id="KW-0812">Transmembrane</keyword>
<keyword evidence="3" id="KW-1185">Reference proteome</keyword>
<evidence type="ECO:0000313" key="2">
    <source>
        <dbReference type="EMBL" id="CAE7228223.1"/>
    </source>
</evidence>